<evidence type="ECO:0000313" key="2">
    <source>
        <dbReference type="Proteomes" id="UP001497623"/>
    </source>
</evidence>
<organism evidence="1 2">
    <name type="scientific">Meganyctiphanes norvegica</name>
    <name type="common">Northern krill</name>
    <name type="synonym">Thysanopoda norvegica</name>
    <dbReference type="NCBI Taxonomy" id="48144"/>
    <lineage>
        <taxon>Eukaryota</taxon>
        <taxon>Metazoa</taxon>
        <taxon>Ecdysozoa</taxon>
        <taxon>Arthropoda</taxon>
        <taxon>Crustacea</taxon>
        <taxon>Multicrustacea</taxon>
        <taxon>Malacostraca</taxon>
        <taxon>Eumalacostraca</taxon>
        <taxon>Eucarida</taxon>
        <taxon>Euphausiacea</taxon>
        <taxon>Euphausiidae</taxon>
        <taxon>Meganyctiphanes</taxon>
    </lineage>
</organism>
<dbReference type="Proteomes" id="UP001497623">
    <property type="component" value="Unassembled WGS sequence"/>
</dbReference>
<dbReference type="AlphaFoldDB" id="A0AAV2QMC6"/>
<sequence>PTWHFSYVDTLEQRREGDIIGQSVTLMPSGRIYNTNTRFYLLNKEDSIILETSYETTVQEGMDKWKLVGRGSFEYTDQRLSIQASAEAAEDIIFSLEISLD</sequence>
<feature type="non-terminal residue" evidence="1">
    <location>
        <position position="101"/>
    </location>
</feature>
<proteinExistence type="predicted"/>
<name>A0AAV2QMC6_MEGNR</name>
<dbReference type="EMBL" id="CAXKWB010008055">
    <property type="protein sequence ID" value="CAL4089475.1"/>
    <property type="molecule type" value="Genomic_DNA"/>
</dbReference>
<gene>
    <name evidence="1" type="ORF">MNOR_LOCUS13816</name>
</gene>
<reference evidence="1 2" key="1">
    <citation type="submission" date="2024-05" db="EMBL/GenBank/DDBJ databases">
        <authorList>
            <person name="Wallberg A."/>
        </authorList>
    </citation>
    <scope>NUCLEOTIDE SEQUENCE [LARGE SCALE GENOMIC DNA]</scope>
</reference>
<keyword evidence="2" id="KW-1185">Reference proteome</keyword>
<comment type="caution">
    <text evidence="1">The sequence shown here is derived from an EMBL/GenBank/DDBJ whole genome shotgun (WGS) entry which is preliminary data.</text>
</comment>
<accession>A0AAV2QMC6</accession>
<evidence type="ECO:0000313" key="1">
    <source>
        <dbReference type="EMBL" id="CAL4089475.1"/>
    </source>
</evidence>
<protein>
    <submittedName>
        <fullName evidence="1">Uncharacterized protein</fullName>
    </submittedName>
</protein>
<feature type="non-terminal residue" evidence="1">
    <location>
        <position position="1"/>
    </location>
</feature>